<protein>
    <submittedName>
        <fullName evidence="2">Inverse autotransporter beta domain-containing protein</fullName>
    </submittedName>
</protein>
<dbReference type="Gene3D" id="2.40.160.160">
    <property type="entry name" value="Inverse autotransporter, beta-domain"/>
    <property type="match status" value="1"/>
</dbReference>
<sequence>MRNALGGIDSNNANQFGKTLSTNVANQLKNKAISTTEGFINDKANEYANSIGSGRSEISIYGIDSQALDYSIKTIQPLTTLDKDSKNLTFFQGRLNSGENHGERRNTLNLGIGQRFLLENDKSIVGINLFTDYETKSKHKRLSLGLEYQRTNFKANINKYYPLTDKKVIGAFTEEVLPGYDVKLEGQAPYLPWAKIKGSRYYWDGQQGPDIKGTILGVEVKLTPSLELEIGTEKSNTAERASYARLTTQLPFKDNERFTDFSISDTPFKNEGIVHLTDLSPVERSNKIRIEKLLNGVSNGVSVVLGEYNATTVGARCVVYSASNVAIAGGSGVTDARGLVDLSSVVIPAGLVTMTCTGGSYTDEATGSTIPAPMFRAATIYSGTGELTLITSPLSEIAYRLATAAGNLAANIADQNTVVATAFGLSGINITNIIPTDLNNEVAGDSPKGKFGLVLAGISQMQESSPAVTIATLATDISDDGTLNDANQDLATAINRCATGGMGLGDGTACATGSGRTGSAATATGEGTIKGNLAIVKISNYDGTNVVPTLQDYIDAGVTGVTAGNLAAVNADIATATTTDSDTTAEIQVIVNTTVTAAAASSSVLEDIGTDANTASTSDTTIAEFGAILPALTGFVDANLTDYQTYIDANPGSFASHATRTEVQAMVTAVNVTVAAAAVASNSVLADIGTDANTASTSDTTIAEFGAILPALTGFVDANLADYQATLMPIQVVLPLLRLRQRYKQWLLR</sequence>
<evidence type="ECO:0000313" key="3">
    <source>
        <dbReference type="Proteomes" id="UP000568751"/>
    </source>
</evidence>
<dbReference type="AlphaFoldDB" id="A0A853F277"/>
<evidence type="ECO:0000313" key="2">
    <source>
        <dbReference type="EMBL" id="NYT27762.1"/>
    </source>
</evidence>
<dbReference type="InterPro" id="IPR038177">
    <property type="entry name" value="IAT_beta_sf"/>
</dbReference>
<dbReference type="Proteomes" id="UP000568751">
    <property type="component" value="Unassembled WGS sequence"/>
</dbReference>
<feature type="domain" description="Inverse autotransporter beta-domain" evidence="1">
    <location>
        <begin position="11"/>
        <end position="248"/>
    </location>
</feature>
<comment type="caution">
    <text evidence="2">The sequence shown here is derived from an EMBL/GenBank/DDBJ whole genome shotgun (WGS) entry which is preliminary data.</text>
</comment>
<dbReference type="EMBL" id="JACCHT010000001">
    <property type="protein sequence ID" value="NYT27762.1"/>
    <property type="molecule type" value="Genomic_DNA"/>
</dbReference>
<dbReference type="Pfam" id="PF11924">
    <property type="entry name" value="IAT_beta"/>
    <property type="match status" value="1"/>
</dbReference>
<dbReference type="InterPro" id="IPR024519">
    <property type="entry name" value="IAT_beta"/>
</dbReference>
<gene>
    <name evidence="2" type="ORF">H0A76_07595</name>
</gene>
<accession>A0A853F277</accession>
<proteinExistence type="predicted"/>
<evidence type="ECO:0000259" key="1">
    <source>
        <dbReference type="Pfam" id="PF11924"/>
    </source>
</evidence>
<name>A0A853F277_9GAMM</name>
<organism evidence="2 3">
    <name type="scientific">Candidatus Thiodubiliella endoseptemdiera</name>
    <dbReference type="NCBI Taxonomy" id="2738886"/>
    <lineage>
        <taxon>Bacteria</taxon>
        <taxon>Pseudomonadati</taxon>
        <taxon>Pseudomonadota</taxon>
        <taxon>Gammaproteobacteria</taxon>
        <taxon>Candidatus Pseudothioglobaceae</taxon>
        <taxon>Candidatus Thiodubiliella</taxon>
    </lineage>
</organism>
<reference evidence="2 3" key="1">
    <citation type="submission" date="2020-05" db="EMBL/GenBank/DDBJ databases">
        <title>Horizontal transmission and recombination maintain forever young bacterial symbiont genomes.</title>
        <authorList>
            <person name="Russell S.L."/>
            <person name="Pepper-Tunick E."/>
            <person name="Svedberg J."/>
            <person name="Byrne A."/>
            <person name="Ruelas Castillo J."/>
            <person name="Vollmers C."/>
            <person name="Beinart R.A."/>
            <person name="Corbett-Detig R."/>
        </authorList>
    </citation>
    <scope>NUCLEOTIDE SEQUENCE [LARGE SCALE GENOMIC DNA]</scope>
    <source>
        <strain evidence="2">455</strain>
    </source>
</reference>